<protein>
    <submittedName>
        <fullName evidence="1">Uncharacterized protein</fullName>
    </submittedName>
</protein>
<accession>A0AAN8T7A7</accession>
<proteinExistence type="predicted"/>
<dbReference type="Proteomes" id="UP001371456">
    <property type="component" value="Unassembled WGS sequence"/>
</dbReference>
<reference evidence="1 2" key="1">
    <citation type="submission" date="2024-02" db="EMBL/GenBank/DDBJ databases">
        <title>de novo genome assembly of Solanum bulbocastanum strain 11H21.</title>
        <authorList>
            <person name="Hosaka A.J."/>
        </authorList>
    </citation>
    <scope>NUCLEOTIDE SEQUENCE [LARGE SCALE GENOMIC DNA]</scope>
    <source>
        <tissue evidence="1">Young leaves</tissue>
    </source>
</reference>
<gene>
    <name evidence="1" type="ORF">RDI58_020510</name>
</gene>
<evidence type="ECO:0000313" key="2">
    <source>
        <dbReference type="Proteomes" id="UP001371456"/>
    </source>
</evidence>
<evidence type="ECO:0000313" key="1">
    <source>
        <dbReference type="EMBL" id="KAK6782714.1"/>
    </source>
</evidence>
<comment type="caution">
    <text evidence="1">The sequence shown here is derived from an EMBL/GenBank/DDBJ whole genome shotgun (WGS) entry which is preliminary data.</text>
</comment>
<keyword evidence="2" id="KW-1185">Reference proteome</keyword>
<dbReference type="EMBL" id="JBANQN010000008">
    <property type="protein sequence ID" value="KAK6782714.1"/>
    <property type="molecule type" value="Genomic_DNA"/>
</dbReference>
<organism evidence="1 2">
    <name type="scientific">Solanum bulbocastanum</name>
    <name type="common">Wild potato</name>
    <dbReference type="NCBI Taxonomy" id="147425"/>
    <lineage>
        <taxon>Eukaryota</taxon>
        <taxon>Viridiplantae</taxon>
        <taxon>Streptophyta</taxon>
        <taxon>Embryophyta</taxon>
        <taxon>Tracheophyta</taxon>
        <taxon>Spermatophyta</taxon>
        <taxon>Magnoliopsida</taxon>
        <taxon>eudicotyledons</taxon>
        <taxon>Gunneridae</taxon>
        <taxon>Pentapetalae</taxon>
        <taxon>asterids</taxon>
        <taxon>lamiids</taxon>
        <taxon>Solanales</taxon>
        <taxon>Solanaceae</taxon>
        <taxon>Solanoideae</taxon>
        <taxon>Solaneae</taxon>
        <taxon>Solanum</taxon>
    </lineage>
</organism>
<sequence>MRNWYLQEM</sequence>
<name>A0AAN8T7A7_SOLBU</name>